<comment type="caution">
    <text evidence="4">The sequence shown here is derived from an EMBL/GenBank/DDBJ whole genome shotgun (WGS) entry which is preliminary data.</text>
</comment>
<accession>A0A8J5XD99</accession>
<name>A0A8J5XD99_DIALT</name>
<dbReference type="AlphaFoldDB" id="A0A8J5XD99"/>
<dbReference type="GO" id="GO:0048471">
    <property type="term" value="C:perinuclear region of cytoplasm"/>
    <property type="evidence" value="ECO:0007669"/>
    <property type="project" value="TreeGrafter"/>
</dbReference>
<keyword evidence="5" id="KW-1185">Reference proteome</keyword>
<keyword evidence="2" id="KW-0433">Leucine-rich repeat</keyword>
<evidence type="ECO:0000256" key="2">
    <source>
        <dbReference type="ARBA" id="ARBA00022614"/>
    </source>
</evidence>
<evidence type="ECO:0000313" key="4">
    <source>
        <dbReference type="EMBL" id="KAG8461638.1"/>
    </source>
</evidence>
<evidence type="ECO:0000256" key="3">
    <source>
        <dbReference type="ARBA" id="ARBA00022737"/>
    </source>
</evidence>
<evidence type="ECO:0000313" key="5">
    <source>
        <dbReference type="Proteomes" id="UP000751190"/>
    </source>
</evidence>
<evidence type="ECO:0000256" key="1">
    <source>
        <dbReference type="ARBA" id="ARBA00022468"/>
    </source>
</evidence>
<sequence>MAPFVGGEVNPPLPPGCHDLRYAVAQLDQHVVDAFRNESEKMDLTEKNFEYLFETKSERVSLAMVGLTDKEVEMFAPLLNPRRQHGVDDHAAPHAGAKYCRSLWLNNNKISERGIELLADALAENTTLTELYLQYNKIGNVGCKHIGRLLERNHRLRKLDLGANAIGEAGVEAVKDGLEDNGSIEHIGLFGNAAEIYDDLAEITRRLQPEARLQRRIGLQVKDRFRKRILDKLRDDGIRPEELARSWDDVLWERISDELSAFFSNTDGLQNADGSLKLDDKGRPALPSAKTLLAIPRLDPGEQVALRGAPGQPAVTVKAPSDSAVVFEVVKGNLAHTEGAKADIELAYTDPKSGKPARAWLSDERDKRVLCDRTTSIVTFLNPLAMFPSKPRFRGPSFTDEAGAQYICCAGPLGAPAGACPYRPRYECRGSFNGREYYYKVERDAETGRFFLQGYGACVRIDELGKDPAAPSCGIPKHVVRSPKVDKIFALEPGANPTAWMDDVGDAKGEPLPFNLALRPDQAAILKDGGVNALHVRAIPPHPNFVPWRIAHVLAKVEQVAEAWVDLFFEGGEYKRMKSADGDFSPFNVVDARKVAQWLVGVTFELGGAPKAGKGGAPGANVRFMCEKCYDSLVAGEPDGGGFSKASIKK</sequence>
<dbReference type="GO" id="GO:0005829">
    <property type="term" value="C:cytosol"/>
    <property type="evidence" value="ECO:0007669"/>
    <property type="project" value="TreeGrafter"/>
</dbReference>
<dbReference type="InterPro" id="IPR001611">
    <property type="entry name" value="Leu-rich_rpt"/>
</dbReference>
<dbReference type="Proteomes" id="UP000751190">
    <property type="component" value="Unassembled WGS sequence"/>
</dbReference>
<dbReference type="EMBL" id="JAGTXO010000024">
    <property type="protein sequence ID" value="KAG8461638.1"/>
    <property type="molecule type" value="Genomic_DNA"/>
</dbReference>
<dbReference type="SUPFAM" id="SSF52047">
    <property type="entry name" value="RNI-like"/>
    <property type="match status" value="1"/>
</dbReference>
<dbReference type="GO" id="GO:0005634">
    <property type="term" value="C:nucleus"/>
    <property type="evidence" value="ECO:0007669"/>
    <property type="project" value="TreeGrafter"/>
</dbReference>
<keyword evidence="3" id="KW-0677">Repeat</keyword>
<organism evidence="4 5">
    <name type="scientific">Diacronema lutheri</name>
    <name type="common">Unicellular marine alga</name>
    <name type="synonym">Monochrysis lutheri</name>
    <dbReference type="NCBI Taxonomy" id="2081491"/>
    <lineage>
        <taxon>Eukaryota</taxon>
        <taxon>Haptista</taxon>
        <taxon>Haptophyta</taxon>
        <taxon>Pavlovophyceae</taxon>
        <taxon>Pavlovales</taxon>
        <taxon>Pavlovaceae</taxon>
        <taxon>Diacronema</taxon>
    </lineage>
</organism>
<protein>
    <submittedName>
        <fullName evidence="4">Uncharacterized protein</fullName>
    </submittedName>
</protein>
<dbReference type="PANTHER" id="PTHR24113">
    <property type="entry name" value="RAN GTPASE-ACTIVATING PROTEIN 1"/>
    <property type="match status" value="1"/>
</dbReference>
<dbReference type="PANTHER" id="PTHR24113:SF12">
    <property type="entry name" value="RAN GTPASE-ACTIVATING PROTEIN 1"/>
    <property type="match status" value="1"/>
</dbReference>
<keyword evidence="1" id="KW-0343">GTPase activation</keyword>
<dbReference type="SMART" id="SM00368">
    <property type="entry name" value="LRR_RI"/>
    <property type="match status" value="3"/>
</dbReference>
<reference evidence="4" key="1">
    <citation type="submission" date="2021-05" db="EMBL/GenBank/DDBJ databases">
        <title>The genome of the haptophyte Pavlova lutheri (Diacronema luteri, Pavlovales) - a model for lipid biosynthesis in eukaryotic algae.</title>
        <authorList>
            <person name="Hulatt C.J."/>
            <person name="Posewitz M.C."/>
        </authorList>
    </citation>
    <scope>NUCLEOTIDE SEQUENCE</scope>
    <source>
        <strain evidence="4">NIVA-4/92</strain>
    </source>
</reference>
<dbReference type="OrthoDB" id="120976at2759"/>
<proteinExistence type="predicted"/>
<dbReference type="Pfam" id="PF13516">
    <property type="entry name" value="LRR_6"/>
    <property type="match status" value="2"/>
</dbReference>
<dbReference type="InterPro" id="IPR032675">
    <property type="entry name" value="LRR_dom_sf"/>
</dbReference>
<dbReference type="InterPro" id="IPR027038">
    <property type="entry name" value="RanGap"/>
</dbReference>
<dbReference type="GO" id="GO:0006913">
    <property type="term" value="P:nucleocytoplasmic transport"/>
    <property type="evidence" value="ECO:0007669"/>
    <property type="project" value="TreeGrafter"/>
</dbReference>
<dbReference type="Gene3D" id="3.80.10.10">
    <property type="entry name" value="Ribonuclease Inhibitor"/>
    <property type="match status" value="1"/>
</dbReference>
<dbReference type="GO" id="GO:0005096">
    <property type="term" value="F:GTPase activator activity"/>
    <property type="evidence" value="ECO:0007669"/>
    <property type="project" value="UniProtKB-KW"/>
</dbReference>
<dbReference type="GO" id="GO:0031267">
    <property type="term" value="F:small GTPase binding"/>
    <property type="evidence" value="ECO:0007669"/>
    <property type="project" value="TreeGrafter"/>
</dbReference>
<gene>
    <name evidence="4" type="ORF">KFE25_001256</name>
</gene>